<gene>
    <name evidence="2" type="ORF">HGO97_002165</name>
</gene>
<evidence type="ECO:0000313" key="3">
    <source>
        <dbReference type="Proteomes" id="UP000723714"/>
    </source>
</evidence>
<keyword evidence="3" id="KW-1185">Reference proteome</keyword>
<keyword evidence="1" id="KW-1133">Transmembrane helix</keyword>
<feature type="transmembrane region" description="Helical" evidence="1">
    <location>
        <begin position="35"/>
        <end position="55"/>
    </location>
</feature>
<dbReference type="EMBL" id="JABACJ020000001">
    <property type="protein sequence ID" value="MBU3874616.1"/>
    <property type="molecule type" value="Genomic_DNA"/>
</dbReference>
<keyword evidence="1" id="KW-0812">Transmembrane</keyword>
<keyword evidence="1" id="KW-0472">Membrane</keyword>
<dbReference type="Pfam" id="PF06961">
    <property type="entry name" value="DUF1294"/>
    <property type="match status" value="1"/>
</dbReference>
<protein>
    <submittedName>
        <fullName evidence="2">DUF1294 domain-containing protein</fullName>
    </submittedName>
</protein>
<feature type="transmembrane region" description="Helical" evidence="1">
    <location>
        <begin position="6"/>
        <end position="23"/>
    </location>
</feature>
<sequence>MPQNYFIMYLILINAAAFITYGIDKKRARKQQWRIPEKTLLLLALVGGSIGAYAGMQTFRHKTKKPLFQAGVPLILLIQGVLAVRFLILH</sequence>
<evidence type="ECO:0000313" key="2">
    <source>
        <dbReference type="EMBL" id="MBU3874616.1"/>
    </source>
</evidence>
<organism evidence="2 3">
    <name type="scientific">Faecalicatena faecalis</name>
    <dbReference type="NCBI Taxonomy" id="2726362"/>
    <lineage>
        <taxon>Bacteria</taxon>
        <taxon>Bacillati</taxon>
        <taxon>Bacillota</taxon>
        <taxon>Clostridia</taxon>
        <taxon>Lachnospirales</taxon>
        <taxon>Lachnospiraceae</taxon>
        <taxon>Faecalicatena</taxon>
    </lineage>
</organism>
<proteinExistence type="predicted"/>
<feature type="transmembrane region" description="Helical" evidence="1">
    <location>
        <begin position="67"/>
        <end position="88"/>
    </location>
</feature>
<dbReference type="Proteomes" id="UP000723714">
    <property type="component" value="Unassembled WGS sequence"/>
</dbReference>
<reference evidence="2 3" key="1">
    <citation type="submission" date="2021-06" db="EMBL/GenBank/DDBJ databases">
        <title>Faecalicatena sp. nov. isolated from porcine feces.</title>
        <authorList>
            <person name="Oh B.S."/>
            <person name="Lee J.H."/>
        </authorList>
    </citation>
    <scope>NUCLEOTIDE SEQUENCE [LARGE SCALE GENOMIC DNA]</scope>
    <source>
        <strain evidence="2 3">AGMB00832</strain>
    </source>
</reference>
<name>A0ABS6D060_9FIRM</name>
<accession>A0ABS6D060</accession>
<evidence type="ECO:0000256" key="1">
    <source>
        <dbReference type="SAM" id="Phobius"/>
    </source>
</evidence>
<dbReference type="RefSeq" id="WP_216238970.1">
    <property type="nucleotide sequence ID" value="NZ_JABACJ020000001.1"/>
</dbReference>
<dbReference type="InterPro" id="IPR010718">
    <property type="entry name" value="DUF1294"/>
</dbReference>
<comment type="caution">
    <text evidence="2">The sequence shown here is derived from an EMBL/GenBank/DDBJ whole genome shotgun (WGS) entry which is preliminary data.</text>
</comment>